<feature type="domain" description="HTH tetR-type" evidence="5">
    <location>
        <begin position="2"/>
        <end position="62"/>
    </location>
</feature>
<dbReference type="PANTHER" id="PTHR30055">
    <property type="entry name" value="HTH-TYPE TRANSCRIPTIONAL REGULATOR RUTR"/>
    <property type="match status" value="1"/>
</dbReference>
<name>A0A7Y9YFR5_9ACTN</name>
<protein>
    <submittedName>
        <fullName evidence="6">AcrR family transcriptional regulator</fullName>
    </submittedName>
</protein>
<evidence type="ECO:0000256" key="4">
    <source>
        <dbReference type="PROSITE-ProRule" id="PRU00335"/>
    </source>
</evidence>
<reference evidence="6 7" key="1">
    <citation type="submission" date="2020-07" db="EMBL/GenBank/DDBJ databases">
        <title>Sequencing the genomes of 1000 actinobacteria strains.</title>
        <authorList>
            <person name="Klenk H.-P."/>
        </authorList>
    </citation>
    <scope>NUCLEOTIDE SEQUENCE [LARGE SCALE GENOMIC DNA]</scope>
    <source>
        <strain evidence="6 7">DSM 18248</strain>
    </source>
</reference>
<sequence>MTPTAVRVRRAALELFAERGFHGTGIRQLAERAGVSSASLYHYMGTKEELLVALMTDSLERLVADAQAAVATSSDPVSQLEALVRMHVTAHASRPLDTRVGDHEVEALSEPARAQVVTLRDRYEQLWQEVLAAGLEDGVLRSEHPAVARRALLEMCSGVARWFDPAGPLTLEGLADHYAALACRLLGVSPPTRRGGADICV</sequence>
<keyword evidence="3" id="KW-0804">Transcription</keyword>
<evidence type="ECO:0000259" key="5">
    <source>
        <dbReference type="PROSITE" id="PS50977"/>
    </source>
</evidence>
<dbReference type="Gene3D" id="1.10.357.10">
    <property type="entry name" value="Tetracycline Repressor, domain 2"/>
    <property type="match status" value="1"/>
</dbReference>
<evidence type="ECO:0000256" key="2">
    <source>
        <dbReference type="ARBA" id="ARBA00023125"/>
    </source>
</evidence>
<dbReference type="AlphaFoldDB" id="A0A7Y9YFR5"/>
<dbReference type="Pfam" id="PF17932">
    <property type="entry name" value="TetR_C_24"/>
    <property type="match status" value="1"/>
</dbReference>
<accession>A0A7Y9YFR5</accession>
<organism evidence="6 7">
    <name type="scientific">Nocardioides marinus</name>
    <dbReference type="NCBI Taxonomy" id="374514"/>
    <lineage>
        <taxon>Bacteria</taxon>
        <taxon>Bacillati</taxon>
        <taxon>Actinomycetota</taxon>
        <taxon>Actinomycetes</taxon>
        <taxon>Propionibacteriales</taxon>
        <taxon>Nocardioidaceae</taxon>
        <taxon>Nocardioides</taxon>
    </lineage>
</organism>
<evidence type="ECO:0000313" key="6">
    <source>
        <dbReference type="EMBL" id="NYI10189.1"/>
    </source>
</evidence>
<gene>
    <name evidence="6" type="ORF">BKA05_001704</name>
</gene>
<dbReference type="PROSITE" id="PS50977">
    <property type="entry name" value="HTH_TETR_2"/>
    <property type="match status" value="1"/>
</dbReference>
<dbReference type="PANTHER" id="PTHR30055:SF234">
    <property type="entry name" value="HTH-TYPE TRANSCRIPTIONAL REGULATOR BETI"/>
    <property type="match status" value="1"/>
</dbReference>
<dbReference type="PRINTS" id="PR00455">
    <property type="entry name" value="HTHTETR"/>
</dbReference>
<keyword evidence="7" id="KW-1185">Reference proteome</keyword>
<dbReference type="InterPro" id="IPR050109">
    <property type="entry name" value="HTH-type_TetR-like_transc_reg"/>
</dbReference>
<dbReference type="Proteomes" id="UP000537326">
    <property type="component" value="Unassembled WGS sequence"/>
</dbReference>
<dbReference type="GO" id="GO:0000976">
    <property type="term" value="F:transcription cis-regulatory region binding"/>
    <property type="evidence" value="ECO:0007669"/>
    <property type="project" value="TreeGrafter"/>
</dbReference>
<dbReference type="SUPFAM" id="SSF46689">
    <property type="entry name" value="Homeodomain-like"/>
    <property type="match status" value="1"/>
</dbReference>
<dbReference type="Pfam" id="PF00440">
    <property type="entry name" value="TetR_N"/>
    <property type="match status" value="1"/>
</dbReference>
<evidence type="ECO:0000256" key="3">
    <source>
        <dbReference type="ARBA" id="ARBA00023163"/>
    </source>
</evidence>
<dbReference type="GO" id="GO:0003700">
    <property type="term" value="F:DNA-binding transcription factor activity"/>
    <property type="evidence" value="ECO:0007669"/>
    <property type="project" value="TreeGrafter"/>
</dbReference>
<comment type="caution">
    <text evidence="6">The sequence shown here is derived from an EMBL/GenBank/DDBJ whole genome shotgun (WGS) entry which is preliminary data.</text>
</comment>
<dbReference type="Gene3D" id="1.10.10.60">
    <property type="entry name" value="Homeodomain-like"/>
    <property type="match status" value="1"/>
</dbReference>
<keyword evidence="2 4" id="KW-0238">DNA-binding</keyword>
<dbReference type="InterPro" id="IPR009057">
    <property type="entry name" value="Homeodomain-like_sf"/>
</dbReference>
<evidence type="ECO:0000256" key="1">
    <source>
        <dbReference type="ARBA" id="ARBA00023015"/>
    </source>
</evidence>
<feature type="DNA-binding region" description="H-T-H motif" evidence="4">
    <location>
        <begin position="25"/>
        <end position="44"/>
    </location>
</feature>
<dbReference type="RefSeq" id="WP_179531064.1">
    <property type="nucleotide sequence ID" value="NZ_BAAAPP010000003.1"/>
</dbReference>
<dbReference type="EMBL" id="JACBZI010000001">
    <property type="protein sequence ID" value="NYI10189.1"/>
    <property type="molecule type" value="Genomic_DNA"/>
</dbReference>
<dbReference type="InterPro" id="IPR036271">
    <property type="entry name" value="Tet_transcr_reg_TetR-rel_C_sf"/>
</dbReference>
<evidence type="ECO:0000313" key="7">
    <source>
        <dbReference type="Proteomes" id="UP000537326"/>
    </source>
</evidence>
<proteinExistence type="predicted"/>
<dbReference type="SUPFAM" id="SSF48498">
    <property type="entry name" value="Tetracyclin repressor-like, C-terminal domain"/>
    <property type="match status" value="1"/>
</dbReference>
<dbReference type="InterPro" id="IPR001647">
    <property type="entry name" value="HTH_TetR"/>
</dbReference>
<dbReference type="InterPro" id="IPR041490">
    <property type="entry name" value="KstR2_TetR_C"/>
</dbReference>
<keyword evidence="1" id="KW-0805">Transcription regulation</keyword>